<organism evidence="1 2">
    <name type="scientific">Dentiscutata heterogama</name>
    <dbReference type="NCBI Taxonomy" id="1316150"/>
    <lineage>
        <taxon>Eukaryota</taxon>
        <taxon>Fungi</taxon>
        <taxon>Fungi incertae sedis</taxon>
        <taxon>Mucoromycota</taxon>
        <taxon>Glomeromycotina</taxon>
        <taxon>Glomeromycetes</taxon>
        <taxon>Diversisporales</taxon>
        <taxon>Gigasporaceae</taxon>
        <taxon>Dentiscutata</taxon>
    </lineage>
</organism>
<protein>
    <submittedName>
        <fullName evidence="1">1771_t:CDS:1</fullName>
    </submittedName>
</protein>
<accession>A0ACA9KXQ7</accession>
<evidence type="ECO:0000313" key="2">
    <source>
        <dbReference type="Proteomes" id="UP000789702"/>
    </source>
</evidence>
<dbReference type="EMBL" id="CAJVPU010002346">
    <property type="protein sequence ID" value="CAG8499542.1"/>
    <property type="molecule type" value="Genomic_DNA"/>
</dbReference>
<keyword evidence="2" id="KW-1185">Reference proteome</keyword>
<dbReference type="Proteomes" id="UP000789702">
    <property type="component" value="Unassembled WGS sequence"/>
</dbReference>
<reference evidence="1" key="1">
    <citation type="submission" date="2021-06" db="EMBL/GenBank/DDBJ databases">
        <authorList>
            <person name="Kallberg Y."/>
            <person name="Tangrot J."/>
            <person name="Rosling A."/>
        </authorList>
    </citation>
    <scope>NUCLEOTIDE SEQUENCE</scope>
    <source>
        <strain evidence="1">IL203A</strain>
    </source>
</reference>
<proteinExistence type="predicted"/>
<comment type="caution">
    <text evidence="1">The sequence shown here is derived from an EMBL/GenBank/DDBJ whole genome shotgun (WGS) entry which is preliminary data.</text>
</comment>
<gene>
    <name evidence="1" type="ORF">DHETER_LOCUS2941</name>
</gene>
<name>A0ACA9KXQ7_9GLOM</name>
<evidence type="ECO:0000313" key="1">
    <source>
        <dbReference type="EMBL" id="CAG8499542.1"/>
    </source>
</evidence>
<sequence length="216" mass="25304">MASLNNEIKIVYENPSSSINSLQMEHDDLMAIVYELLNELPPEHKPTLSIEEILAPREQENNTQKQPRYQNKFILYLKECIAYEKTQDPLRTNPISLQKKAGENWERLPSQIKQLFTILAEIAAKRHKLKYPDYVYKPQKKEGKQASSEEHGQMSFEEQTFSEERTSPEEQMVFDEQPTSEEQMAFDEQTSFEETFSSNHVNEEEFGDIIDYTLCI</sequence>